<dbReference type="Proteomes" id="UP000012023">
    <property type="component" value="Unassembled WGS sequence"/>
</dbReference>
<dbReference type="AlphaFoldDB" id="M3R280"/>
<dbReference type="HOGENOM" id="CLU_2450546_0_0_7"/>
<dbReference type="RefSeq" id="WP_001955266.1">
    <property type="nucleotide sequence ID" value="NZ_KB636978.1"/>
</dbReference>
<name>M3R280_HELPX</name>
<organism evidence="2 3">
    <name type="scientific">Helicobacter pylori GAM260BSi</name>
    <dbReference type="NCBI Taxonomy" id="1159046"/>
    <lineage>
        <taxon>Bacteria</taxon>
        <taxon>Pseudomonadati</taxon>
        <taxon>Campylobacterota</taxon>
        <taxon>Epsilonproteobacteria</taxon>
        <taxon>Campylobacterales</taxon>
        <taxon>Helicobacteraceae</taxon>
        <taxon>Helicobacter</taxon>
    </lineage>
</organism>
<gene>
    <name evidence="2" type="ORF">HMPREF1418_00209</name>
</gene>
<evidence type="ECO:0000259" key="1">
    <source>
        <dbReference type="Pfam" id="PF05732"/>
    </source>
</evidence>
<dbReference type="GO" id="GO:0006260">
    <property type="term" value="P:DNA replication"/>
    <property type="evidence" value="ECO:0007669"/>
    <property type="project" value="InterPro"/>
</dbReference>
<evidence type="ECO:0000313" key="2">
    <source>
        <dbReference type="EMBL" id="EMH25537.1"/>
    </source>
</evidence>
<comment type="caution">
    <text evidence="2">The sequence shown here is derived from an EMBL/GenBank/DDBJ whole genome shotgun (WGS) entry which is preliminary data.</text>
</comment>
<sequence length="89" mass="10246">MAKWLLTSWATVNQTFKALVEANALTKSGSIYILNPKLANTFGSDRKNRAILLEFEDAKMRERLKKQEVEQKAEKVSNFIKEMNTPTNR</sequence>
<dbReference type="GO" id="GO:0006276">
    <property type="term" value="P:plasmid maintenance"/>
    <property type="evidence" value="ECO:0007669"/>
    <property type="project" value="InterPro"/>
</dbReference>
<protein>
    <recommendedName>
        <fullName evidence="1">Plasmid replication protein RepL domain-containing protein</fullName>
    </recommendedName>
</protein>
<reference evidence="2 3" key="1">
    <citation type="submission" date="2012-11" db="EMBL/GenBank/DDBJ databases">
        <authorList>
            <person name="Weinstock G."/>
            <person name="Sodergren E."/>
            <person name="Lobos E.A."/>
            <person name="Fulton L."/>
            <person name="Fulton R."/>
            <person name="Courtney L."/>
            <person name="Fronick C."/>
            <person name="O'Laughlin M."/>
            <person name="Godfrey J."/>
            <person name="Wilson R.M."/>
            <person name="Miner T."/>
            <person name="Farmer C."/>
            <person name="Delehaunty K."/>
            <person name="Cordes M."/>
            <person name="Minx P."/>
            <person name="Tomlinson C."/>
            <person name="Chen J."/>
            <person name="Wollam A."/>
            <person name="Pepin K.H."/>
            <person name="Bhonagiri V."/>
            <person name="Zhang X."/>
            <person name="Suruliraj S."/>
            <person name="Antonio M."/>
            <person name="Secka O."/>
            <person name="Thomas J."/>
            <person name="Warren W."/>
            <person name="Mitreva M."/>
            <person name="Mardis E.R."/>
            <person name="Wilson R.K."/>
        </authorList>
    </citation>
    <scope>NUCLEOTIDE SEQUENCE [LARGE SCALE GENOMIC DNA]</scope>
    <source>
        <strain evidence="2 3">GAM260BSi</strain>
    </source>
</reference>
<feature type="domain" description="Plasmid replication protein RepL" evidence="1">
    <location>
        <begin position="2"/>
        <end position="80"/>
    </location>
</feature>
<dbReference type="Pfam" id="PF05732">
    <property type="entry name" value="RepL"/>
    <property type="match status" value="1"/>
</dbReference>
<dbReference type="PATRIC" id="fig|1159046.3.peg.197"/>
<accession>M3R280</accession>
<proteinExistence type="predicted"/>
<evidence type="ECO:0000313" key="3">
    <source>
        <dbReference type="Proteomes" id="UP000012023"/>
    </source>
</evidence>
<dbReference type="EMBL" id="APDV01000008">
    <property type="protein sequence ID" value="EMH25537.1"/>
    <property type="molecule type" value="Genomic_DNA"/>
</dbReference>
<dbReference type="InterPro" id="IPR008813">
    <property type="entry name" value="Plasmid_replication_RepL"/>
</dbReference>